<organism evidence="5 6">
    <name type="scientific">Aeromicrobium phragmitis</name>
    <dbReference type="NCBI Taxonomy" id="2478914"/>
    <lineage>
        <taxon>Bacteria</taxon>
        <taxon>Bacillati</taxon>
        <taxon>Actinomycetota</taxon>
        <taxon>Actinomycetes</taxon>
        <taxon>Propionibacteriales</taxon>
        <taxon>Nocardioidaceae</taxon>
        <taxon>Aeromicrobium</taxon>
    </lineage>
</organism>
<comment type="similarity">
    <text evidence="1">Belongs to the strictosidine synthase family.</text>
</comment>
<name>A0A3L8PJD8_9ACTN</name>
<protein>
    <submittedName>
        <fullName evidence="5">SMP-30/gluconolactonase/LRE family protein</fullName>
    </submittedName>
</protein>
<reference evidence="5 6" key="1">
    <citation type="submission" date="2018-10" db="EMBL/GenBank/DDBJ databases">
        <title>Aeromicrobium sp. 9W16Y-2 whole genome shotgun sequence.</title>
        <authorList>
            <person name="Li F."/>
        </authorList>
    </citation>
    <scope>NUCLEOTIDE SEQUENCE [LARGE SCALE GENOMIC DNA]</scope>
    <source>
        <strain evidence="5 6">9W16Y-2</strain>
    </source>
</reference>
<evidence type="ECO:0000259" key="4">
    <source>
        <dbReference type="Pfam" id="PF03088"/>
    </source>
</evidence>
<sequence>MSGKGPEDVLVLPDGSVLTGLEDGRIVRIDPTSAQERTVVDTGGRPFGLERHPDGGVVVCDGFRGLLHLSEDGTLTTLLDRVEGVPLKFCNNAAVAADGTIYLSDSTRKFGPFDWRADLLEHRPTGRLLRRDPDGNVEVLLDGLAFANGVALTPAEDAVIVAETAGYVLRRVDLSTGTATQFGPVLTGFPDNIALGDDGLIWVTIASPRDAALDALLPRAPWMRSLVWALPDRLQPQPKSTIHVQAYEPETGQRIHDVHTSHPDFGMVTGVRKCGDRVWLGSLESRAIAALSW</sequence>
<dbReference type="InterPro" id="IPR018119">
    <property type="entry name" value="Strictosidine_synth_cons-reg"/>
</dbReference>
<dbReference type="SUPFAM" id="SSF63829">
    <property type="entry name" value="Calcium-dependent phosphotriesterase"/>
    <property type="match status" value="1"/>
</dbReference>
<dbReference type="Pfam" id="PF20067">
    <property type="entry name" value="SSL_N"/>
    <property type="match status" value="1"/>
</dbReference>
<dbReference type="Proteomes" id="UP000282515">
    <property type="component" value="Unassembled WGS sequence"/>
</dbReference>
<accession>A0A3L8PJD8</accession>
<dbReference type="Gene3D" id="2.120.10.30">
    <property type="entry name" value="TolB, C-terminal domain"/>
    <property type="match status" value="1"/>
</dbReference>
<dbReference type="OrthoDB" id="3332247at2"/>
<dbReference type="PANTHER" id="PTHR10426">
    <property type="entry name" value="STRICTOSIDINE SYNTHASE-RELATED"/>
    <property type="match status" value="1"/>
</dbReference>
<dbReference type="GO" id="GO:0012505">
    <property type="term" value="C:endomembrane system"/>
    <property type="evidence" value="ECO:0007669"/>
    <property type="project" value="TreeGrafter"/>
</dbReference>
<evidence type="ECO:0000313" key="5">
    <source>
        <dbReference type="EMBL" id="RLV55304.1"/>
    </source>
</evidence>
<evidence type="ECO:0000256" key="3">
    <source>
        <dbReference type="ARBA" id="ARBA00023180"/>
    </source>
</evidence>
<evidence type="ECO:0000256" key="2">
    <source>
        <dbReference type="ARBA" id="ARBA00022553"/>
    </source>
</evidence>
<dbReference type="EMBL" id="RDBF01000009">
    <property type="protein sequence ID" value="RLV55304.1"/>
    <property type="molecule type" value="Genomic_DNA"/>
</dbReference>
<comment type="caution">
    <text evidence="5">The sequence shown here is derived from an EMBL/GenBank/DDBJ whole genome shotgun (WGS) entry which is preliminary data.</text>
</comment>
<dbReference type="PANTHER" id="PTHR10426:SF88">
    <property type="entry name" value="ADIPOCYTE PLASMA MEMBRANE-ASSOCIATED PROTEIN HEMOMUCIN-RELATED"/>
    <property type="match status" value="1"/>
</dbReference>
<evidence type="ECO:0000313" key="6">
    <source>
        <dbReference type="Proteomes" id="UP000282515"/>
    </source>
</evidence>
<feature type="domain" description="Strictosidine synthase conserved region" evidence="4">
    <location>
        <begin position="95"/>
        <end position="165"/>
    </location>
</feature>
<proteinExistence type="inferred from homology"/>
<dbReference type="AlphaFoldDB" id="A0A3L8PJD8"/>
<keyword evidence="6" id="KW-1185">Reference proteome</keyword>
<evidence type="ECO:0000256" key="1">
    <source>
        <dbReference type="ARBA" id="ARBA00009191"/>
    </source>
</evidence>
<keyword evidence="3" id="KW-0325">Glycoprotein</keyword>
<dbReference type="Pfam" id="PF03088">
    <property type="entry name" value="Str_synth"/>
    <property type="match status" value="1"/>
</dbReference>
<dbReference type="GO" id="GO:0016787">
    <property type="term" value="F:hydrolase activity"/>
    <property type="evidence" value="ECO:0007669"/>
    <property type="project" value="TreeGrafter"/>
</dbReference>
<keyword evidence="2" id="KW-0597">Phosphoprotein</keyword>
<dbReference type="InterPro" id="IPR011042">
    <property type="entry name" value="6-blade_b-propeller_TolB-like"/>
</dbReference>
<gene>
    <name evidence="5" type="ORF">D9V41_12220</name>
</gene>